<evidence type="ECO:0000256" key="1">
    <source>
        <dbReference type="ARBA" id="ARBA00002834"/>
    </source>
</evidence>
<dbReference type="CDD" id="cd04728">
    <property type="entry name" value="ThiG"/>
    <property type="match status" value="1"/>
</dbReference>
<keyword evidence="4" id="KW-0808">Transferase</keyword>
<dbReference type="Pfam" id="PF05690">
    <property type="entry name" value="ThiG"/>
    <property type="match status" value="1"/>
</dbReference>
<gene>
    <name evidence="10" type="ORF">LCGC14_0582430</name>
</gene>
<evidence type="ECO:0000256" key="6">
    <source>
        <dbReference type="ARBA" id="ARBA00023270"/>
    </source>
</evidence>
<comment type="pathway">
    <text evidence="2">Cofactor biosynthesis; thiamine diphosphate biosynthesis.</text>
</comment>
<dbReference type="InterPro" id="IPR008867">
    <property type="entry name" value="ThiG"/>
</dbReference>
<evidence type="ECO:0000256" key="4">
    <source>
        <dbReference type="ARBA" id="ARBA00022679"/>
    </source>
</evidence>
<protein>
    <recommendedName>
        <fullName evidence="3">thiazole synthase</fullName>
        <ecNumber evidence="3">2.8.1.10</ecNumber>
    </recommendedName>
</protein>
<sequence>MHASPWKVYGTELGSRLFIGTALYPSPQVMLEAIQASQSQVITVSLRRQTPTKSASGDKFWQLIESLGCHLLPNTAGCYSAQDAIKTARLARELFDTDWIKLEVLGDSYNLQPDPFALVEATKVLVNEGFKVFPYCTDDLVLCQKLADLGCEVLMPWGAPIGTGQGLINPYALETLRKRLPDLTLLVDAGIGKPSDAVQAMELGFDGILLNTAVAEALDPAKMADAFAQAINAGRLAYEAGVMPKRDNAKPSTPTLDQPIWQQYD</sequence>
<reference evidence="10" key="1">
    <citation type="journal article" date="2015" name="Nature">
        <title>Complex archaea that bridge the gap between prokaryotes and eukaryotes.</title>
        <authorList>
            <person name="Spang A."/>
            <person name="Saw J.H."/>
            <person name="Jorgensen S.L."/>
            <person name="Zaremba-Niedzwiedzka K."/>
            <person name="Martijn J."/>
            <person name="Lind A.E."/>
            <person name="van Eijk R."/>
            <person name="Schleper C."/>
            <person name="Guy L."/>
            <person name="Ettema T.J."/>
        </authorList>
    </citation>
    <scope>NUCLEOTIDE SEQUENCE</scope>
</reference>
<feature type="domain" description="Thiazole synthase ThiG" evidence="9">
    <location>
        <begin position="8"/>
        <end position="254"/>
    </location>
</feature>
<dbReference type="Gene3D" id="3.20.20.70">
    <property type="entry name" value="Aldolase class I"/>
    <property type="match status" value="1"/>
</dbReference>
<dbReference type="GO" id="GO:1990107">
    <property type="term" value="F:thiazole synthase activity"/>
    <property type="evidence" value="ECO:0007669"/>
    <property type="project" value="UniProtKB-EC"/>
</dbReference>
<feature type="compositionally biased region" description="Polar residues" evidence="8">
    <location>
        <begin position="250"/>
        <end position="265"/>
    </location>
</feature>
<dbReference type="EMBL" id="LAZR01000885">
    <property type="protein sequence ID" value="KKN55431.1"/>
    <property type="molecule type" value="Genomic_DNA"/>
</dbReference>
<keyword evidence="5" id="KW-0784">Thiamine biosynthesis</keyword>
<comment type="function">
    <text evidence="1">Catalyzes the rearrangement of 1-deoxy-D-xylulose 5-phosphate (DXP) to produce the thiazole phosphate moiety of thiamine. Sulfur is provided by the thiocarboxylate moiety of the carrier protein ThiS. In vitro, sulfur can be provided by H(2)S.</text>
</comment>
<feature type="region of interest" description="Disordered" evidence="8">
    <location>
        <begin position="245"/>
        <end position="265"/>
    </location>
</feature>
<dbReference type="HAMAP" id="MF_00443">
    <property type="entry name" value="ThiG"/>
    <property type="match status" value="1"/>
</dbReference>
<keyword evidence="6" id="KW-0704">Schiff base</keyword>
<evidence type="ECO:0000256" key="5">
    <source>
        <dbReference type="ARBA" id="ARBA00022977"/>
    </source>
</evidence>
<evidence type="ECO:0000259" key="9">
    <source>
        <dbReference type="Pfam" id="PF05690"/>
    </source>
</evidence>
<dbReference type="AlphaFoldDB" id="A0A0F9U280"/>
<dbReference type="EC" id="2.8.1.10" evidence="3"/>
<accession>A0A0F9U280</accession>
<name>A0A0F9U280_9ZZZZ</name>
<dbReference type="PANTHER" id="PTHR34266:SF2">
    <property type="entry name" value="THIAZOLE SYNTHASE"/>
    <property type="match status" value="1"/>
</dbReference>
<evidence type="ECO:0000313" key="10">
    <source>
        <dbReference type="EMBL" id="KKN55431.1"/>
    </source>
</evidence>
<organism evidence="10">
    <name type="scientific">marine sediment metagenome</name>
    <dbReference type="NCBI Taxonomy" id="412755"/>
    <lineage>
        <taxon>unclassified sequences</taxon>
        <taxon>metagenomes</taxon>
        <taxon>ecological metagenomes</taxon>
    </lineage>
</organism>
<evidence type="ECO:0000256" key="7">
    <source>
        <dbReference type="ARBA" id="ARBA00049897"/>
    </source>
</evidence>
<dbReference type="InterPro" id="IPR033983">
    <property type="entry name" value="Thiazole_synthase_ThiG"/>
</dbReference>
<evidence type="ECO:0000256" key="2">
    <source>
        <dbReference type="ARBA" id="ARBA00004948"/>
    </source>
</evidence>
<evidence type="ECO:0000256" key="8">
    <source>
        <dbReference type="SAM" id="MobiDB-lite"/>
    </source>
</evidence>
<comment type="catalytic activity">
    <reaction evidence="7">
        <text>[ThiS sulfur-carrier protein]-C-terminal-Gly-aminoethanethioate + 2-iminoacetate + 1-deoxy-D-xylulose 5-phosphate = [ThiS sulfur-carrier protein]-C-terminal Gly-Gly + 2-[(2R,5Z)-2-carboxy-4-methylthiazol-5(2H)-ylidene]ethyl phosphate + 2 H2O + H(+)</text>
        <dbReference type="Rhea" id="RHEA:26297"/>
        <dbReference type="Rhea" id="RHEA-COMP:12909"/>
        <dbReference type="Rhea" id="RHEA-COMP:19908"/>
        <dbReference type="ChEBI" id="CHEBI:15377"/>
        <dbReference type="ChEBI" id="CHEBI:15378"/>
        <dbReference type="ChEBI" id="CHEBI:57792"/>
        <dbReference type="ChEBI" id="CHEBI:62899"/>
        <dbReference type="ChEBI" id="CHEBI:77846"/>
        <dbReference type="ChEBI" id="CHEBI:90778"/>
        <dbReference type="ChEBI" id="CHEBI:232372"/>
        <dbReference type="EC" id="2.8.1.10"/>
    </reaction>
</comment>
<proteinExistence type="inferred from homology"/>
<dbReference type="PANTHER" id="PTHR34266">
    <property type="entry name" value="THIAZOLE SYNTHASE"/>
    <property type="match status" value="1"/>
</dbReference>
<dbReference type="InterPro" id="IPR013785">
    <property type="entry name" value="Aldolase_TIM"/>
</dbReference>
<dbReference type="SUPFAM" id="SSF110399">
    <property type="entry name" value="ThiG-like"/>
    <property type="match status" value="1"/>
</dbReference>
<comment type="caution">
    <text evidence="10">The sequence shown here is derived from an EMBL/GenBank/DDBJ whole genome shotgun (WGS) entry which is preliminary data.</text>
</comment>
<evidence type="ECO:0000256" key="3">
    <source>
        <dbReference type="ARBA" id="ARBA00011960"/>
    </source>
</evidence>